<comment type="caution">
    <text evidence="3">The sequence shown here is derived from an EMBL/GenBank/DDBJ whole genome shotgun (WGS) entry which is preliminary data.</text>
</comment>
<keyword evidence="1" id="KW-0472">Membrane</keyword>
<feature type="transmembrane region" description="Helical" evidence="1">
    <location>
        <begin position="140"/>
        <end position="157"/>
    </location>
</feature>
<dbReference type="Proteomes" id="UP000320913">
    <property type="component" value="Unassembled WGS sequence"/>
</dbReference>
<reference evidence="4 5" key="1">
    <citation type="journal article" date="2019" name="Nat. Microbiol.">
        <title>Mediterranean grassland soil C-N compound turnover is dependent on rainfall and depth, and is mediated by genomically divergent microorganisms.</title>
        <authorList>
            <person name="Diamond S."/>
            <person name="Andeer P.F."/>
            <person name="Li Z."/>
            <person name="Crits-Christoph A."/>
            <person name="Burstein D."/>
            <person name="Anantharaman K."/>
            <person name="Lane K.R."/>
            <person name="Thomas B.C."/>
            <person name="Pan C."/>
            <person name="Northen T.R."/>
            <person name="Banfield J.F."/>
        </authorList>
    </citation>
    <scope>NUCLEOTIDE SEQUENCE [LARGE SCALE GENOMIC DNA]</scope>
    <source>
        <strain evidence="2">WS_1</strain>
        <strain evidence="3">WS_5</strain>
    </source>
</reference>
<feature type="transmembrane region" description="Helical" evidence="1">
    <location>
        <begin position="49"/>
        <end position="65"/>
    </location>
</feature>
<keyword evidence="1" id="KW-1133">Transmembrane helix</keyword>
<proteinExistence type="predicted"/>
<organism evidence="3 5">
    <name type="scientific">Eiseniibacteriota bacterium</name>
    <dbReference type="NCBI Taxonomy" id="2212470"/>
    <lineage>
        <taxon>Bacteria</taxon>
        <taxon>Candidatus Eiseniibacteriota</taxon>
    </lineage>
</organism>
<dbReference type="Proteomes" id="UP000316292">
    <property type="component" value="Unassembled WGS sequence"/>
</dbReference>
<evidence type="ECO:0000313" key="5">
    <source>
        <dbReference type="Proteomes" id="UP000320913"/>
    </source>
</evidence>
<protein>
    <submittedName>
        <fullName evidence="3">Uncharacterized protein</fullName>
    </submittedName>
</protein>
<dbReference type="EMBL" id="VBOV01000225">
    <property type="protein sequence ID" value="TMQ56174.1"/>
    <property type="molecule type" value="Genomic_DNA"/>
</dbReference>
<gene>
    <name evidence="2" type="ORF">E6K71_10940</name>
    <name evidence="3" type="ORF">E6K75_08795</name>
</gene>
<feature type="transmembrane region" description="Helical" evidence="1">
    <location>
        <begin position="25"/>
        <end position="43"/>
    </location>
</feature>
<dbReference type="AlphaFoldDB" id="A0A538SY41"/>
<name>A0A538SY41_UNCEI</name>
<sequence>MNENERVEYSVLMSRGRDAERTSHFCWIASGIAATMLLSWAVAARNAGLMLPVIFAVAYGFYTMVHGRQQTRLIGGYVKEFFEGNDQGPLWFTRLGRLEMVPGFSASTADWLSTAMANLVVTTSVIFAWIFASATPKGELYAGIATGCAMAFLVHSISETTRLRQSDAAAFWRQVGMGAVEERRPQQRFAAR</sequence>
<evidence type="ECO:0000313" key="4">
    <source>
        <dbReference type="Proteomes" id="UP000316292"/>
    </source>
</evidence>
<keyword evidence="1" id="KW-0812">Transmembrane</keyword>
<accession>A0A538SY41</accession>
<evidence type="ECO:0000313" key="3">
    <source>
        <dbReference type="EMBL" id="TMQ56174.1"/>
    </source>
</evidence>
<dbReference type="EMBL" id="VBOR01000128">
    <property type="protein sequence ID" value="TMQ47078.1"/>
    <property type="molecule type" value="Genomic_DNA"/>
</dbReference>
<evidence type="ECO:0000313" key="2">
    <source>
        <dbReference type="EMBL" id="TMQ47078.1"/>
    </source>
</evidence>
<feature type="transmembrane region" description="Helical" evidence="1">
    <location>
        <begin position="115"/>
        <end position="134"/>
    </location>
</feature>
<evidence type="ECO:0000256" key="1">
    <source>
        <dbReference type="SAM" id="Phobius"/>
    </source>
</evidence>